<dbReference type="InterPro" id="IPR050710">
    <property type="entry name" value="Band7/mec-2_domain"/>
</dbReference>
<sequence length="136" mass="14803">MNEIVRQQRLKMAAEDQGETARILAVASAEAEGQKIRIQAAADAEAKFLNGEGMARQRAAIINGMRDDVSHFSNVVDDVGARDVLHLIILTQYLDTLRDVAHKSSGNSMFVPHGPGSVTALSEQIRQGFEDASKRT</sequence>
<dbReference type="AlphaFoldDB" id="A0A0H5RBW8"/>
<proteinExistence type="predicted"/>
<organism evidence="1">
    <name type="scientific">Spongospora subterranea</name>
    <dbReference type="NCBI Taxonomy" id="70186"/>
    <lineage>
        <taxon>Eukaryota</taxon>
        <taxon>Sar</taxon>
        <taxon>Rhizaria</taxon>
        <taxon>Endomyxa</taxon>
        <taxon>Phytomyxea</taxon>
        <taxon>Plasmodiophorida</taxon>
        <taxon>Plasmodiophoridae</taxon>
        <taxon>Spongospora</taxon>
    </lineage>
</organism>
<dbReference type="EMBL" id="HACM01011081">
    <property type="protein sequence ID" value="CRZ11523.1"/>
    <property type="molecule type" value="Transcribed_RNA"/>
</dbReference>
<evidence type="ECO:0000313" key="1">
    <source>
        <dbReference type="EMBL" id="CRZ11523.1"/>
    </source>
</evidence>
<protein>
    <submittedName>
        <fullName evidence="1">Uncharacterized protein</fullName>
    </submittedName>
</protein>
<accession>A0A0H5RBW8</accession>
<reference evidence="1" key="1">
    <citation type="submission" date="2015-04" db="EMBL/GenBank/DDBJ databases">
        <title>The genome sequence of the plant pathogenic Rhizarian Plasmodiophora brassicae reveals insights in its biotrophic life cycle and the origin of chitin synthesis.</title>
        <authorList>
            <person name="Schwelm A."/>
            <person name="Fogelqvist J."/>
            <person name="Knaust A."/>
            <person name="Julke S."/>
            <person name="Lilja T."/>
            <person name="Dhandapani V."/>
            <person name="Bonilla-Rosso G."/>
            <person name="Karlsson M."/>
            <person name="Shevchenko A."/>
            <person name="Choi S.R."/>
            <person name="Kim H.G."/>
            <person name="Park J.Y."/>
            <person name="Lim Y.P."/>
            <person name="Ludwig-Muller J."/>
            <person name="Dixelius C."/>
        </authorList>
    </citation>
    <scope>NUCLEOTIDE SEQUENCE</scope>
    <source>
        <tissue evidence="1">Potato root galls</tissue>
    </source>
</reference>
<dbReference type="PANTHER" id="PTHR43327:SF10">
    <property type="entry name" value="STOMATIN-LIKE PROTEIN 2, MITOCHONDRIAL"/>
    <property type="match status" value="1"/>
</dbReference>
<name>A0A0H5RBW8_9EUKA</name>
<dbReference type="PANTHER" id="PTHR43327">
    <property type="entry name" value="STOMATIN-LIKE PROTEIN 2, MITOCHONDRIAL"/>
    <property type="match status" value="1"/>
</dbReference>